<dbReference type="GO" id="GO:0006465">
    <property type="term" value="P:signal peptide processing"/>
    <property type="evidence" value="ECO:0007669"/>
    <property type="project" value="InterPro"/>
</dbReference>
<evidence type="ECO:0000256" key="3">
    <source>
        <dbReference type="ARBA" id="ARBA00022670"/>
    </source>
</evidence>
<dbReference type="PANTHER" id="PTHR43390">
    <property type="entry name" value="SIGNAL PEPTIDASE I"/>
    <property type="match status" value="1"/>
</dbReference>
<dbReference type="EMBL" id="JACMSF010000058">
    <property type="protein sequence ID" value="MBC2906760.1"/>
    <property type="molecule type" value="Genomic_DNA"/>
</dbReference>
<comment type="subcellular location">
    <subcellularLocation>
        <location evidence="1">Cell membrane</location>
        <topology evidence="1">Single-pass type II membrane protein</topology>
    </subcellularLocation>
</comment>
<dbReference type="InterPro" id="IPR019756">
    <property type="entry name" value="Pept_S26A_signal_pept_1_Ser-AS"/>
</dbReference>
<protein>
    <submittedName>
        <fullName evidence="8">S26 family signal peptidase</fullName>
    </submittedName>
</protein>
<reference evidence="8 9" key="1">
    <citation type="submission" date="2020-08" db="EMBL/GenBank/DDBJ databases">
        <title>Streptomyces sp. PSKA01 genome sequencing and assembly.</title>
        <authorList>
            <person name="Mandal S."/>
            <person name="Maiti P.K."/>
            <person name="Das P."/>
        </authorList>
    </citation>
    <scope>NUCLEOTIDE SEQUENCE [LARGE SCALE GENOMIC DNA]</scope>
    <source>
        <strain evidence="8 9">PSKA01</strain>
    </source>
</reference>
<feature type="active site" evidence="5">
    <location>
        <position position="102"/>
    </location>
</feature>
<keyword evidence="3" id="KW-0645">Protease</keyword>
<dbReference type="Gene3D" id="2.10.109.10">
    <property type="entry name" value="Umud Fragment, subunit A"/>
    <property type="match status" value="1"/>
</dbReference>
<organism evidence="8 9">
    <name type="scientific">Streptomyces cupreus</name>
    <dbReference type="NCBI Taxonomy" id="2759956"/>
    <lineage>
        <taxon>Bacteria</taxon>
        <taxon>Bacillati</taxon>
        <taxon>Actinomycetota</taxon>
        <taxon>Actinomycetes</taxon>
        <taxon>Kitasatosporales</taxon>
        <taxon>Streptomycetaceae</taxon>
        <taxon>Streptomyces</taxon>
    </lineage>
</organism>
<dbReference type="PROSITE" id="PS00501">
    <property type="entry name" value="SPASE_I_1"/>
    <property type="match status" value="1"/>
</dbReference>
<dbReference type="InterPro" id="IPR036286">
    <property type="entry name" value="LexA/Signal_pep-like_sf"/>
</dbReference>
<keyword evidence="6" id="KW-0472">Membrane</keyword>
<feature type="domain" description="Peptidase S26" evidence="7">
    <location>
        <begin position="125"/>
        <end position="164"/>
    </location>
</feature>
<comment type="similarity">
    <text evidence="2">Belongs to the peptidase S26 family.</text>
</comment>
<evidence type="ECO:0000256" key="5">
    <source>
        <dbReference type="PIRSR" id="PIRSR600223-1"/>
    </source>
</evidence>
<dbReference type="AlphaFoldDB" id="A0A7X1MFJ0"/>
<dbReference type="GO" id="GO:0004252">
    <property type="term" value="F:serine-type endopeptidase activity"/>
    <property type="evidence" value="ECO:0007669"/>
    <property type="project" value="InterPro"/>
</dbReference>
<dbReference type="SUPFAM" id="SSF51306">
    <property type="entry name" value="LexA/Signal peptidase"/>
    <property type="match status" value="1"/>
</dbReference>
<accession>A0A7X1MFJ0</accession>
<keyword evidence="9" id="KW-1185">Reference proteome</keyword>
<dbReference type="PANTHER" id="PTHR43390:SF1">
    <property type="entry name" value="CHLOROPLAST PROCESSING PEPTIDASE"/>
    <property type="match status" value="1"/>
</dbReference>
<comment type="caution">
    <text evidence="8">The sequence shown here is derived from an EMBL/GenBank/DDBJ whole genome shotgun (WGS) entry which is preliminary data.</text>
</comment>
<dbReference type="PRINTS" id="PR00727">
    <property type="entry name" value="LEADERPTASE"/>
</dbReference>
<dbReference type="CDD" id="cd06530">
    <property type="entry name" value="S26_SPase_I"/>
    <property type="match status" value="1"/>
</dbReference>
<feature type="active site" evidence="5">
    <location>
        <position position="41"/>
    </location>
</feature>
<dbReference type="InterPro" id="IPR019533">
    <property type="entry name" value="Peptidase_S26"/>
</dbReference>
<evidence type="ECO:0000256" key="1">
    <source>
        <dbReference type="ARBA" id="ARBA00004401"/>
    </source>
</evidence>
<keyword evidence="6" id="KW-0812">Transmembrane</keyword>
<evidence type="ECO:0000256" key="2">
    <source>
        <dbReference type="ARBA" id="ARBA00009370"/>
    </source>
</evidence>
<evidence type="ECO:0000256" key="4">
    <source>
        <dbReference type="ARBA" id="ARBA00022801"/>
    </source>
</evidence>
<keyword evidence="6" id="KW-1133">Transmembrane helix</keyword>
<dbReference type="InterPro" id="IPR000223">
    <property type="entry name" value="Pept_S26A_signal_pept_1"/>
</dbReference>
<gene>
    <name evidence="8" type="ORF">H4N64_35610</name>
</gene>
<proteinExistence type="inferred from homology"/>
<dbReference type="Proteomes" id="UP000584670">
    <property type="component" value="Unassembled WGS sequence"/>
</dbReference>
<evidence type="ECO:0000313" key="9">
    <source>
        <dbReference type="Proteomes" id="UP000584670"/>
    </source>
</evidence>
<name>A0A7X1MFJ0_9ACTN</name>
<evidence type="ECO:0000256" key="6">
    <source>
        <dbReference type="SAM" id="Phobius"/>
    </source>
</evidence>
<evidence type="ECO:0000259" key="7">
    <source>
        <dbReference type="Pfam" id="PF10502"/>
    </source>
</evidence>
<feature type="domain" description="Peptidase S26" evidence="7">
    <location>
        <begin position="22"/>
        <end position="113"/>
    </location>
</feature>
<dbReference type="Pfam" id="PF10502">
    <property type="entry name" value="Peptidase_S26"/>
    <property type="match status" value="2"/>
</dbReference>
<keyword evidence="4" id="KW-0378">Hydrolase</keyword>
<feature type="transmembrane region" description="Helical" evidence="6">
    <location>
        <begin position="6"/>
        <end position="28"/>
    </location>
</feature>
<dbReference type="GO" id="GO:0005886">
    <property type="term" value="C:plasma membrane"/>
    <property type="evidence" value="ECO:0007669"/>
    <property type="project" value="UniProtKB-SubCell"/>
</dbReference>
<evidence type="ECO:0000313" key="8">
    <source>
        <dbReference type="EMBL" id="MBC2906760.1"/>
    </source>
</evidence>
<sequence>MLDRISAWPIAAPVVCTALPVGALLLWLRHSYTMVTVWGASMEPTFRSGDRVVVRRVRERRLAPTAVVVVRDLHTRIPLPSVRPRGRRRLAAGDRSGPCLIKRVAAVPGDPVPRETVPALRDVPETVVPAGRLVLLGDNESASYDSREHGYFPTEQVLGRVVARLGT</sequence>